<gene>
    <name evidence="3" type="ORF">FB476_2560</name>
</gene>
<dbReference type="InterPro" id="IPR006390">
    <property type="entry name" value="DHP_synth_dom"/>
</dbReference>
<proteinExistence type="inferred from homology"/>
<dbReference type="Proteomes" id="UP000315133">
    <property type="component" value="Unassembled WGS sequence"/>
</dbReference>
<dbReference type="RefSeq" id="WP_141819346.1">
    <property type="nucleotide sequence ID" value="NZ_BAAAIL010000001.1"/>
</dbReference>
<dbReference type="PROSITE" id="PS50972">
    <property type="entry name" value="PTERIN_BINDING"/>
    <property type="match status" value="1"/>
</dbReference>
<dbReference type="Pfam" id="PF00809">
    <property type="entry name" value="Pterin_bind"/>
    <property type="match status" value="1"/>
</dbReference>
<dbReference type="OrthoDB" id="9811744at2"/>
<evidence type="ECO:0000256" key="1">
    <source>
        <dbReference type="ARBA" id="ARBA00009503"/>
    </source>
</evidence>
<dbReference type="PANTHER" id="PTHR20941:SF8">
    <property type="entry name" value="INACTIVE DIHYDROPTEROATE SYNTHASE 2"/>
    <property type="match status" value="1"/>
</dbReference>
<dbReference type="InterPro" id="IPR011005">
    <property type="entry name" value="Dihydropteroate_synth-like_sf"/>
</dbReference>
<accession>A0A543KRD6</accession>
<comment type="caution">
    <text evidence="3">The sequence shown here is derived from an EMBL/GenBank/DDBJ whole genome shotgun (WGS) entry which is preliminary data.</text>
</comment>
<dbReference type="InterPro" id="IPR045031">
    <property type="entry name" value="DHP_synth-like"/>
</dbReference>
<evidence type="ECO:0000313" key="3">
    <source>
        <dbReference type="EMBL" id="TQM97637.1"/>
    </source>
</evidence>
<evidence type="ECO:0000313" key="4">
    <source>
        <dbReference type="Proteomes" id="UP000315133"/>
    </source>
</evidence>
<reference evidence="3 4" key="1">
    <citation type="submission" date="2019-06" db="EMBL/GenBank/DDBJ databases">
        <title>Sequencing the genomes of 1000 actinobacteria strains.</title>
        <authorList>
            <person name="Klenk H.-P."/>
        </authorList>
    </citation>
    <scope>NUCLEOTIDE SEQUENCE [LARGE SCALE GENOMIC DNA]</scope>
    <source>
        <strain evidence="3 4">DSM 12362</strain>
    </source>
</reference>
<comment type="similarity">
    <text evidence="1">Belongs to the DHPS family.</text>
</comment>
<dbReference type="InterPro" id="IPR000489">
    <property type="entry name" value="Pterin-binding_dom"/>
</dbReference>
<dbReference type="Gene3D" id="3.20.20.20">
    <property type="entry name" value="Dihydropteroate synthase-like"/>
    <property type="match status" value="1"/>
</dbReference>
<dbReference type="GO" id="GO:0005829">
    <property type="term" value="C:cytosol"/>
    <property type="evidence" value="ECO:0007669"/>
    <property type="project" value="TreeGrafter"/>
</dbReference>
<organism evidence="3 4">
    <name type="scientific">Ornithinimicrobium humiphilum</name>
    <dbReference type="NCBI Taxonomy" id="125288"/>
    <lineage>
        <taxon>Bacteria</taxon>
        <taxon>Bacillati</taxon>
        <taxon>Actinomycetota</taxon>
        <taxon>Actinomycetes</taxon>
        <taxon>Micrococcales</taxon>
        <taxon>Ornithinimicrobiaceae</taxon>
        <taxon>Ornithinimicrobium</taxon>
    </lineage>
</organism>
<dbReference type="AlphaFoldDB" id="A0A543KRD6"/>
<dbReference type="GO" id="GO:0004156">
    <property type="term" value="F:dihydropteroate synthase activity"/>
    <property type="evidence" value="ECO:0007669"/>
    <property type="project" value="InterPro"/>
</dbReference>
<dbReference type="NCBIfam" id="TIGR01496">
    <property type="entry name" value="DHPS"/>
    <property type="match status" value="1"/>
</dbReference>
<keyword evidence="4" id="KW-1185">Reference proteome</keyword>
<dbReference type="GO" id="GO:0009396">
    <property type="term" value="P:folic acid-containing compound biosynthetic process"/>
    <property type="evidence" value="ECO:0007669"/>
    <property type="project" value="InterPro"/>
</dbReference>
<sequence length="313" mass="33097">MTTVPLPRPPQLPRPPALVLRGRAFDPGRPAVMAIINRTSDSFWAGNRHAALEDAMAALHAAVAAGADLVDVGGVRAGQEGAHVTAAQEIDRVVPFLEAARTAYPDLVLSLDTWRSEVAEAAAGVVDLVNDTWAGHDPELVHVAARIGAGVVCSHTGGLPPRTDPVDVRYADEHGDDELAVVRDVLRVLAAGARTALEAGVPAERILVDPTLDFGKTTRHSLVTLRHTADVAALGFPVLQALSRKDFIGETLDLEADERLEGTLAATAVAAWLGTTVFRAHDVRATRLVVDMVASIRGDRPPLLSERGEPGRG</sequence>
<dbReference type="SUPFAM" id="SSF51717">
    <property type="entry name" value="Dihydropteroate synthetase-like"/>
    <property type="match status" value="1"/>
</dbReference>
<protein>
    <submittedName>
        <fullName evidence="3">Dihydropteroate synthase</fullName>
    </submittedName>
</protein>
<evidence type="ECO:0000259" key="2">
    <source>
        <dbReference type="PROSITE" id="PS50972"/>
    </source>
</evidence>
<name>A0A543KRD6_9MICO</name>
<feature type="domain" description="Pterin-binding" evidence="2">
    <location>
        <begin position="30"/>
        <end position="291"/>
    </location>
</feature>
<dbReference type="PANTHER" id="PTHR20941">
    <property type="entry name" value="FOLATE SYNTHESIS PROTEINS"/>
    <property type="match status" value="1"/>
</dbReference>
<dbReference type="EMBL" id="VFPU01000001">
    <property type="protein sequence ID" value="TQM97637.1"/>
    <property type="molecule type" value="Genomic_DNA"/>
</dbReference>